<feature type="region of interest" description="Disordered" evidence="1">
    <location>
        <begin position="99"/>
        <end position="118"/>
    </location>
</feature>
<evidence type="ECO:0000313" key="3">
    <source>
        <dbReference type="Proteomes" id="UP000887116"/>
    </source>
</evidence>
<sequence length="118" mass="13461">MFSNKREQLILIKFHTTHNINKPKAKQKRTLIQTPLPSLKIQSHIPKNTLKKLFFPTNHVRRETGLKTVRPARTSRENPGMGTGERMMRGMTTVMRVRKSGESVACPASDHGISRMRG</sequence>
<reference evidence="2" key="1">
    <citation type="submission" date="2020-07" db="EMBL/GenBank/DDBJ databases">
        <title>Multicomponent nature underlies the extraordinary mechanical properties of spider dragline silk.</title>
        <authorList>
            <person name="Kono N."/>
            <person name="Nakamura H."/>
            <person name="Mori M."/>
            <person name="Yoshida Y."/>
            <person name="Ohtoshi R."/>
            <person name="Malay A.D."/>
            <person name="Moran D.A.P."/>
            <person name="Tomita M."/>
            <person name="Numata K."/>
            <person name="Arakawa K."/>
        </authorList>
    </citation>
    <scope>NUCLEOTIDE SEQUENCE</scope>
</reference>
<organism evidence="2 3">
    <name type="scientific">Trichonephila clavata</name>
    <name type="common">Joro spider</name>
    <name type="synonym">Nephila clavata</name>
    <dbReference type="NCBI Taxonomy" id="2740835"/>
    <lineage>
        <taxon>Eukaryota</taxon>
        <taxon>Metazoa</taxon>
        <taxon>Ecdysozoa</taxon>
        <taxon>Arthropoda</taxon>
        <taxon>Chelicerata</taxon>
        <taxon>Arachnida</taxon>
        <taxon>Araneae</taxon>
        <taxon>Araneomorphae</taxon>
        <taxon>Entelegynae</taxon>
        <taxon>Araneoidea</taxon>
        <taxon>Nephilidae</taxon>
        <taxon>Trichonephila</taxon>
    </lineage>
</organism>
<dbReference type="Proteomes" id="UP000887116">
    <property type="component" value="Unassembled WGS sequence"/>
</dbReference>
<protein>
    <submittedName>
        <fullName evidence="2">Uncharacterized protein</fullName>
    </submittedName>
</protein>
<dbReference type="EMBL" id="BMAO01022247">
    <property type="protein sequence ID" value="GFQ80609.1"/>
    <property type="molecule type" value="Genomic_DNA"/>
</dbReference>
<dbReference type="AlphaFoldDB" id="A0A8X6FJI9"/>
<proteinExistence type="predicted"/>
<comment type="caution">
    <text evidence="2">The sequence shown here is derived from an EMBL/GenBank/DDBJ whole genome shotgun (WGS) entry which is preliminary data.</text>
</comment>
<name>A0A8X6FJI9_TRICU</name>
<evidence type="ECO:0000313" key="2">
    <source>
        <dbReference type="EMBL" id="GFQ80609.1"/>
    </source>
</evidence>
<keyword evidence="3" id="KW-1185">Reference proteome</keyword>
<feature type="region of interest" description="Disordered" evidence="1">
    <location>
        <begin position="61"/>
        <end position="88"/>
    </location>
</feature>
<evidence type="ECO:0000256" key="1">
    <source>
        <dbReference type="SAM" id="MobiDB-lite"/>
    </source>
</evidence>
<gene>
    <name evidence="2" type="ORF">TNCT_678961</name>
</gene>
<accession>A0A8X6FJI9</accession>